<gene>
    <name evidence="3" type="ORF">IGS68_06255</name>
</gene>
<evidence type="ECO:0000256" key="1">
    <source>
        <dbReference type="SAM" id="MobiDB-lite"/>
    </source>
</evidence>
<keyword evidence="2" id="KW-0732">Signal</keyword>
<evidence type="ECO:0000256" key="2">
    <source>
        <dbReference type="SAM" id="SignalP"/>
    </source>
</evidence>
<feature type="chain" id="PRO_5046877378" evidence="2">
    <location>
        <begin position="26"/>
        <end position="116"/>
    </location>
</feature>
<proteinExistence type="predicted"/>
<accession>A0ABX7BB47</accession>
<dbReference type="EMBL" id="CP067420">
    <property type="protein sequence ID" value="QQP90825.1"/>
    <property type="molecule type" value="Genomic_DNA"/>
</dbReference>
<keyword evidence="4" id="KW-1185">Reference proteome</keyword>
<organism evidence="3 4">
    <name type="scientific">Skermanella cutis</name>
    <dbReference type="NCBI Taxonomy" id="2775420"/>
    <lineage>
        <taxon>Bacteria</taxon>
        <taxon>Pseudomonadati</taxon>
        <taxon>Pseudomonadota</taxon>
        <taxon>Alphaproteobacteria</taxon>
        <taxon>Rhodospirillales</taxon>
        <taxon>Azospirillaceae</taxon>
        <taxon>Skermanella</taxon>
    </lineage>
</organism>
<protein>
    <submittedName>
        <fullName evidence="3">Uncharacterized protein</fullName>
    </submittedName>
</protein>
<feature type="compositionally biased region" description="Low complexity" evidence="1">
    <location>
        <begin position="60"/>
        <end position="70"/>
    </location>
</feature>
<evidence type="ECO:0000313" key="3">
    <source>
        <dbReference type="EMBL" id="QQP90825.1"/>
    </source>
</evidence>
<evidence type="ECO:0000313" key="4">
    <source>
        <dbReference type="Proteomes" id="UP000595197"/>
    </source>
</evidence>
<sequence length="116" mass="11580">MQVKKVSTVAAILALTLGSASAAFAQQTNPDGTLMQERQGAMGNQQQPPKPADQSGNLSGSGAESEAEAATGGGTEGSLQFGPKDADSNSLAAQRQGAIGSQERPPEATPQGGAKQ</sequence>
<dbReference type="RefSeq" id="WP_201078181.1">
    <property type="nucleotide sequence ID" value="NZ_CP067420.1"/>
</dbReference>
<name>A0ABX7BB47_9PROT</name>
<feature type="region of interest" description="Disordered" evidence="1">
    <location>
        <begin position="28"/>
        <end position="116"/>
    </location>
</feature>
<feature type="signal peptide" evidence="2">
    <location>
        <begin position="1"/>
        <end position="25"/>
    </location>
</feature>
<reference evidence="3" key="1">
    <citation type="submission" date="2021-02" db="EMBL/GenBank/DDBJ databases">
        <title>Skermanella TT6 skin isolate.</title>
        <authorList>
            <person name="Lee K."/>
            <person name="Ganzorig M."/>
        </authorList>
    </citation>
    <scope>NUCLEOTIDE SEQUENCE</scope>
    <source>
        <strain evidence="3">TT6</strain>
    </source>
</reference>
<dbReference type="Proteomes" id="UP000595197">
    <property type="component" value="Chromosome"/>
</dbReference>